<dbReference type="AlphaFoldDB" id="A0A4P6YX56"/>
<organism evidence="6 7">
    <name type="scientific">Periweissella cryptocerci</name>
    <dbReference type="NCBI Taxonomy" id="2506420"/>
    <lineage>
        <taxon>Bacteria</taxon>
        <taxon>Bacillati</taxon>
        <taxon>Bacillota</taxon>
        <taxon>Bacilli</taxon>
        <taxon>Lactobacillales</taxon>
        <taxon>Lactobacillaceae</taxon>
        <taxon>Periweissella</taxon>
    </lineage>
</organism>
<dbReference type="KEGG" id="wei:EQG49_13415"/>
<feature type="binding site" evidence="2">
    <location>
        <begin position="174"/>
        <end position="181"/>
    </location>
    <ligand>
        <name>ATP</name>
        <dbReference type="ChEBI" id="CHEBI:30616"/>
    </ligand>
</feature>
<dbReference type="RefSeq" id="WP_133364473.1">
    <property type="nucleotide sequence ID" value="NZ_CP037940.1"/>
</dbReference>
<dbReference type="OrthoDB" id="9809206at2"/>
<dbReference type="PROSITE" id="PS51459">
    <property type="entry name" value="FIDO"/>
    <property type="match status" value="1"/>
</dbReference>
<reference evidence="7" key="1">
    <citation type="submission" date="2019-03" db="EMBL/GenBank/DDBJ databases">
        <title>Weissella sp. 26KH-42 Genome sequencing.</title>
        <authorList>
            <person name="Heo J."/>
            <person name="Kim S.-J."/>
            <person name="Kim J.-S."/>
            <person name="Hong S.-B."/>
            <person name="Kwon S.-W."/>
        </authorList>
    </citation>
    <scope>NUCLEOTIDE SEQUENCE [LARGE SCALE GENOMIC DNA]</scope>
    <source>
        <strain evidence="7">26KH-42</strain>
    </source>
</reference>
<dbReference type="Pfam" id="PF02661">
    <property type="entry name" value="Fic"/>
    <property type="match status" value="1"/>
</dbReference>
<evidence type="ECO:0000256" key="4">
    <source>
        <dbReference type="SAM" id="MobiDB-lite"/>
    </source>
</evidence>
<gene>
    <name evidence="6" type="ORF">EQG49_13415</name>
</gene>
<keyword evidence="2" id="KW-0067">ATP-binding</keyword>
<dbReference type="Proteomes" id="UP000292886">
    <property type="component" value="Chromosome"/>
</dbReference>
<dbReference type="InterPro" id="IPR003812">
    <property type="entry name" value="Fido"/>
</dbReference>
<dbReference type="EMBL" id="CP037940">
    <property type="protein sequence ID" value="QBO37396.1"/>
    <property type="molecule type" value="Genomic_DNA"/>
</dbReference>
<evidence type="ECO:0000256" key="3">
    <source>
        <dbReference type="PIRSR" id="PIRSR640198-3"/>
    </source>
</evidence>
<feature type="region of interest" description="Disordered" evidence="4">
    <location>
        <begin position="243"/>
        <end position="265"/>
    </location>
</feature>
<dbReference type="PANTHER" id="PTHR13504:SF38">
    <property type="entry name" value="FIDO DOMAIN-CONTAINING PROTEIN"/>
    <property type="match status" value="1"/>
</dbReference>
<keyword evidence="7" id="KW-1185">Reference proteome</keyword>
<dbReference type="GO" id="GO:0005524">
    <property type="term" value="F:ATP binding"/>
    <property type="evidence" value="ECO:0007669"/>
    <property type="project" value="UniProtKB-KW"/>
</dbReference>
<dbReference type="PANTHER" id="PTHR13504">
    <property type="entry name" value="FIDO DOMAIN-CONTAINING PROTEIN DDB_G0283145"/>
    <property type="match status" value="1"/>
</dbReference>
<dbReference type="InterPro" id="IPR040198">
    <property type="entry name" value="Fido_containing"/>
</dbReference>
<proteinExistence type="predicted"/>
<evidence type="ECO:0000256" key="1">
    <source>
        <dbReference type="PIRSR" id="PIRSR640198-1"/>
    </source>
</evidence>
<feature type="active site" evidence="1">
    <location>
        <position position="170"/>
    </location>
</feature>
<dbReference type="SUPFAM" id="SSF140931">
    <property type="entry name" value="Fic-like"/>
    <property type="match status" value="1"/>
</dbReference>
<keyword evidence="2" id="KW-0547">Nucleotide-binding</keyword>
<feature type="site" description="Important for autoinhibition of adenylyltransferase activity" evidence="3">
    <location>
        <position position="38"/>
    </location>
</feature>
<dbReference type="Gene3D" id="1.10.3290.10">
    <property type="entry name" value="Fido-like domain"/>
    <property type="match status" value="1"/>
</dbReference>
<evidence type="ECO:0000313" key="7">
    <source>
        <dbReference type="Proteomes" id="UP000292886"/>
    </source>
</evidence>
<protein>
    <submittedName>
        <fullName evidence="6">Fic family protein</fullName>
    </submittedName>
</protein>
<evidence type="ECO:0000256" key="2">
    <source>
        <dbReference type="PIRSR" id="PIRSR640198-2"/>
    </source>
</evidence>
<feature type="domain" description="Fido" evidence="5">
    <location>
        <begin position="89"/>
        <end position="228"/>
    </location>
</feature>
<evidence type="ECO:0000259" key="5">
    <source>
        <dbReference type="PROSITE" id="PS51459"/>
    </source>
</evidence>
<dbReference type="InterPro" id="IPR036597">
    <property type="entry name" value="Fido-like_dom_sf"/>
</dbReference>
<accession>A0A4P6YX56</accession>
<sequence length="265" mass="29932">MTITRGEFQDIVAETNILKPEYALNTLVRMAHHSSAIEGNTLSLSDTISVLVDEMTPNGSKSLRELYEVANHREAMGDVLNKIASGEPMDLNFIKLIQFDLVNHIRDDAGEFKTQQNIVLGANFIPATPGETPFRLMQWVDNYNYQLENVSDEFFPSVVAQQHIDFEKIHPFPDGNGRTGRMLLLYATLKRLQNPVIIEVNQRNEYINLLKNEDSENLGKMIVNSVINESIIKSSFDLPQQGVNNTLNNNEHFSGTKASSKKPKR</sequence>
<name>A0A4P6YX56_9LACO</name>
<evidence type="ECO:0000313" key="6">
    <source>
        <dbReference type="EMBL" id="QBO37396.1"/>
    </source>
</evidence>
<feature type="compositionally biased region" description="Polar residues" evidence="4">
    <location>
        <begin position="243"/>
        <end position="258"/>
    </location>
</feature>